<dbReference type="PANTHER" id="PTHR35526:SF3">
    <property type="entry name" value="ANTI-SIGMA-F FACTOR RSBW"/>
    <property type="match status" value="1"/>
</dbReference>
<evidence type="ECO:0000313" key="4">
    <source>
        <dbReference type="Proteomes" id="UP000509418"/>
    </source>
</evidence>
<gene>
    <name evidence="3" type="ORF">HUT05_25210</name>
</gene>
<dbReference type="AlphaFoldDB" id="A0A7H8TA39"/>
<organism evidence="3 4">
    <name type="scientific">Streptomyces chartreusis</name>
    <dbReference type="NCBI Taxonomy" id="1969"/>
    <lineage>
        <taxon>Bacteria</taxon>
        <taxon>Bacillati</taxon>
        <taxon>Actinomycetota</taxon>
        <taxon>Actinomycetes</taxon>
        <taxon>Kitasatosporales</taxon>
        <taxon>Streptomycetaceae</taxon>
        <taxon>Streptomyces</taxon>
    </lineage>
</organism>
<dbReference type="Gene3D" id="3.30.565.10">
    <property type="entry name" value="Histidine kinase-like ATPase, C-terminal domain"/>
    <property type="match status" value="1"/>
</dbReference>
<proteinExistence type="predicted"/>
<keyword evidence="1" id="KW-0808">Transferase</keyword>
<evidence type="ECO:0000259" key="2">
    <source>
        <dbReference type="Pfam" id="PF13581"/>
    </source>
</evidence>
<evidence type="ECO:0000313" key="3">
    <source>
        <dbReference type="EMBL" id="QKZ20359.1"/>
    </source>
</evidence>
<dbReference type="PANTHER" id="PTHR35526">
    <property type="entry name" value="ANTI-SIGMA-F FACTOR RSBW-RELATED"/>
    <property type="match status" value="1"/>
</dbReference>
<keyword evidence="1" id="KW-0723">Serine/threonine-protein kinase</keyword>
<feature type="domain" description="Histidine kinase/HSP90-like ATPase" evidence="2">
    <location>
        <begin position="32"/>
        <end position="147"/>
    </location>
</feature>
<dbReference type="SUPFAM" id="SSF55874">
    <property type="entry name" value="ATPase domain of HSP90 chaperone/DNA topoisomerase II/histidine kinase"/>
    <property type="match status" value="1"/>
</dbReference>
<dbReference type="InterPro" id="IPR050267">
    <property type="entry name" value="Anti-sigma-factor_SerPK"/>
</dbReference>
<keyword evidence="1" id="KW-0418">Kinase</keyword>
<dbReference type="Pfam" id="PF13581">
    <property type="entry name" value="HATPase_c_2"/>
    <property type="match status" value="1"/>
</dbReference>
<dbReference type="InterPro" id="IPR036890">
    <property type="entry name" value="HATPase_C_sf"/>
</dbReference>
<evidence type="ECO:0000256" key="1">
    <source>
        <dbReference type="ARBA" id="ARBA00022527"/>
    </source>
</evidence>
<keyword evidence="4" id="KW-1185">Reference proteome</keyword>
<name>A0A7H8TA39_STRCX</name>
<keyword evidence="3" id="KW-0547">Nucleotide-binding</keyword>
<dbReference type="GO" id="GO:0004674">
    <property type="term" value="F:protein serine/threonine kinase activity"/>
    <property type="evidence" value="ECO:0007669"/>
    <property type="project" value="UniProtKB-KW"/>
</dbReference>
<protein>
    <submittedName>
        <fullName evidence="3">ATP-binding protein</fullName>
    </submittedName>
</protein>
<reference evidence="3 4" key="1">
    <citation type="submission" date="2020-06" db="EMBL/GenBank/DDBJ databases">
        <title>Genome mining for natural products.</title>
        <authorList>
            <person name="Zhang B."/>
            <person name="Shi J."/>
            <person name="Ge H."/>
        </authorList>
    </citation>
    <scope>NUCLEOTIDE SEQUENCE [LARGE SCALE GENOMIC DNA]</scope>
    <source>
        <strain evidence="3 4">NA02069</strain>
    </source>
</reference>
<sequence length="167" mass="17638">MVDLLTLPAGPKSVRAAAQSTSGHLVIDLDVTPRSVRSVRTMVMAQLGLWGLDGLADATELAVSELLTNVFQHTPPNRHDRRPVCITLTRVPDGVALCVHDADPNPPRALAASPEDTSGRGLQLVQALADKFGVAPSPDGGKDVWATFVQDAELGSGETNRRTTSPT</sequence>
<dbReference type="Proteomes" id="UP000509418">
    <property type="component" value="Chromosome"/>
</dbReference>
<dbReference type="CDD" id="cd16936">
    <property type="entry name" value="HATPase_RsbW-like"/>
    <property type="match status" value="1"/>
</dbReference>
<dbReference type="InterPro" id="IPR003594">
    <property type="entry name" value="HATPase_dom"/>
</dbReference>
<dbReference type="RefSeq" id="WP_176576419.1">
    <property type="nucleotide sequence ID" value="NZ_CBDRGH010000036.1"/>
</dbReference>
<accession>A0A7H8TA39</accession>
<dbReference type="EMBL" id="CP056041">
    <property type="protein sequence ID" value="QKZ20359.1"/>
    <property type="molecule type" value="Genomic_DNA"/>
</dbReference>
<keyword evidence="3" id="KW-0067">ATP-binding</keyword>
<dbReference type="GO" id="GO:0005524">
    <property type="term" value="F:ATP binding"/>
    <property type="evidence" value="ECO:0007669"/>
    <property type="project" value="UniProtKB-KW"/>
</dbReference>